<evidence type="ECO:0000313" key="1">
    <source>
        <dbReference type="EMBL" id="MCY1083576.1"/>
    </source>
</evidence>
<comment type="caution">
    <text evidence="1">The sequence shown here is derived from an EMBL/GenBank/DDBJ whole genome shotgun (WGS) entry which is preliminary data.</text>
</comment>
<accession>A0ABT4APQ1</accession>
<keyword evidence="2" id="KW-1185">Reference proteome</keyword>
<proteinExistence type="predicted"/>
<protein>
    <submittedName>
        <fullName evidence="1">Uncharacterized protein</fullName>
    </submittedName>
</protein>
<evidence type="ECO:0000313" key="2">
    <source>
        <dbReference type="Proteomes" id="UP001207654"/>
    </source>
</evidence>
<reference evidence="1 2" key="1">
    <citation type="submission" date="2022-11" db="EMBL/GenBank/DDBJ databases">
        <title>Minimal conservation of predation-associated metabolite biosynthetic gene clusters underscores biosynthetic potential of Myxococcota including descriptions for ten novel species: Archangium lansinium sp. nov., Myxococcus landrumus sp. nov., Nannocystis bai.</title>
        <authorList>
            <person name="Ahearne A."/>
            <person name="Stevens C."/>
            <person name="Phillips K."/>
        </authorList>
    </citation>
    <scope>NUCLEOTIDE SEQUENCE [LARGE SCALE GENOMIC DNA]</scope>
    <source>
        <strain evidence="1 2">MIWBW</strain>
    </source>
</reference>
<dbReference type="Proteomes" id="UP001207654">
    <property type="component" value="Unassembled WGS sequence"/>
</dbReference>
<sequence length="377" mass="41416">MKPDKESLRALRPLELAAYLRSRGWWEAERLGERASVWLVKRGREELELLLPLDPTLGDYLPRMAEVLSTLEAAEARPISELLDDVAAATTDTIRFRFVGPTFDQHSVAVEQGVHIYENVREVLLAAACAAVGPRPVFSTRKPARALEYLTTVQLAPPARGSYVVTVRSPVPPALTQPGIPRSAPDEPFERRVISTLAASLASAHRAALRAASSATLQPFEEEVALGVSANLCEALAGLVSRSGARTCEVTVSAAPSRPGFEERHVAFAADEAPVLREAARMFRASAPREDFELEGLVIRLERDERASAGTITIAGVVDASLRKVRLELEANDYPAAVRAHLEGRPVRCEGELVREGRTYVLRHPRQFTLRPEEREE</sequence>
<organism evidence="1 2">
    <name type="scientific">Archangium lansingense</name>
    <dbReference type="NCBI Taxonomy" id="2995310"/>
    <lineage>
        <taxon>Bacteria</taxon>
        <taxon>Pseudomonadati</taxon>
        <taxon>Myxococcota</taxon>
        <taxon>Myxococcia</taxon>
        <taxon>Myxococcales</taxon>
        <taxon>Cystobacterineae</taxon>
        <taxon>Archangiaceae</taxon>
        <taxon>Archangium</taxon>
    </lineage>
</organism>
<dbReference type="EMBL" id="JAPNKA010000001">
    <property type="protein sequence ID" value="MCY1083576.1"/>
    <property type="molecule type" value="Genomic_DNA"/>
</dbReference>
<gene>
    <name evidence="1" type="ORF">OV287_54970</name>
</gene>
<name>A0ABT4APQ1_9BACT</name>
<dbReference type="RefSeq" id="WP_267542100.1">
    <property type="nucleotide sequence ID" value="NZ_JAPNKA010000001.1"/>
</dbReference>